<dbReference type="InterPro" id="IPR036457">
    <property type="entry name" value="PPM-type-like_dom_sf"/>
</dbReference>
<evidence type="ECO:0000259" key="2">
    <source>
        <dbReference type="SMART" id="SM00332"/>
    </source>
</evidence>
<dbReference type="Proteomes" id="UP001219901">
    <property type="component" value="Chromosome"/>
</dbReference>
<name>A0AAJ5ZCB6_9CHLR</name>
<dbReference type="CDD" id="cd00143">
    <property type="entry name" value="PP2Cc"/>
    <property type="match status" value="1"/>
</dbReference>
<dbReference type="EMBL" id="WMBE01000005">
    <property type="protein sequence ID" value="MDG0867970.1"/>
    <property type="molecule type" value="Genomic_DNA"/>
</dbReference>
<dbReference type="Proteomes" id="UP001321249">
    <property type="component" value="Unassembled WGS sequence"/>
</dbReference>
<dbReference type="Pfam" id="PF13672">
    <property type="entry name" value="PP2C_2"/>
    <property type="match status" value="1"/>
</dbReference>
<feature type="domain" description="PPM-type phosphatase" evidence="2">
    <location>
        <begin position="15"/>
        <end position="258"/>
    </location>
</feature>
<dbReference type="SMART" id="SM00331">
    <property type="entry name" value="PP2C_SIG"/>
    <property type="match status" value="1"/>
</dbReference>
<dbReference type="SMART" id="SM00332">
    <property type="entry name" value="PP2Cc"/>
    <property type="match status" value="1"/>
</dbReference>
<feature type="domain" description="PPM-type phosphatase" evidence="1">
    <location>
        <begin position="16"/>
        <end position="260"/>
    </location>
</feature>
<gene>
    <name evidence="3" type="ORF">GKO46_12945</name>
    <name evidence="4" type="ORF">GKO48_03675</name>
</gene>
<keyword evidence="5" id="KW-1185">Reference proteome</keyword>
<dbReference type="InterPro" id="IPR001932">
    <property type="entry name" value="PPM-type_phosphatase-like_dom"/>
</dbReference>
<evidence type="ECO:0000313" key="4">
    <source>
        <dbReference type="EMBL" id="WFG38742.1"/>
    </source>
</evidence>
<protein>
    <submittedName>
        <fullName evidence="4">SpoIIE family protein phosphatase</fullName>
    </submittedName>
</protein>
<reference evidence="5" key="3">
    <citation type="submission" date="2023-06" db="EMBL/GenBank/DDBJ databases">
        <title>Pangenomics reveal diversification of enzyme families and niche specialization in globally abundant SAR202 bacteria.</title>
        <authorList>
            <person name="Saw J.H.W."/>
        </authorList>
    </citation>
    <scope>NUCLEOTIDE SEQUENCE [LARGE SCALE GENOMIC DNA]</scope>
    <source>
        <strain evidence="5">JH1073</strain>
    </source>
</reference>
<evidence type="ECO:0000313" key="6">
    <source>
        <dbReference type="Proteomes" id="UP001321249"/>
    </source>
</evidence>
<reference evidence="5 6" key="1">
    <citation type="submission" date="2019-11" db="EMBL/GenBank/DDBJ databases">
        <authorList>
            <person name="Cho J.-C."/>
        </authorList>
    </citation>
    <scope>NUCLEOTIDE SEQUENCE [LARGE SCALE GENOMIC DNA]</scope>
    <source>
        <strain evidence="4 5">JH1073</strain>
        <strain evidence="3 6">JH702</strain>
    </source>
</reference>
<dbReference type="RefSeq" id="WP_342826849.1">
    <property type="nucleotide sequence ID" value="NZ_CP046146.1"/>
</dbReference>
<dbReference type="EMBL" id="CP046147">
    <property type="protein sequence ID" value="WFG38742.1"/>
    <property type="molecule type" value="Genomic_DNA"/>
</dbReference>
<dbReference type="AlphaFoldDB" id="A0AAJ5ZCB6"/>
<reference evidence="4" key="2">
    <citation type="journal article" date="2023" name="Nat. Commun.">
        <title>Cultivation of marine bacteria of the SAR202 clade.</title>
        <authorList>
            <person name="Lim Y."/>
            <person name="Seo J.H."/>
            <person name="Giovannoni S.J."/>
            <person name="Kang I."/>
            <person name="Cho J.C."/>
        </authorList>
    </citation>
    <scope>NUCLEOTIDE SEQUENCE</scope>
    <source>
        <strain evidence="4">JH1073</strain>
    </source>
</reference>
<accession>A0AAJ5ZCB6</accession>
<sequence>MSNRQNRFLSLAADESTSGTFGTLTYSAFSWIGSVRRSNQDSFGISFSDGGRLIGAVADGMGGHAGGDVASSTAISMLIDVDEPGSSRDLASDANSLVASISRRLREIQEESPQYTGMGTTLSAVTISGSTMTSVHIGDSRIYRFRNGKLLQLTKDHSWVQQQVDAGLLNAEDAIKHPRRNVITRVLDARRSEKADVDAYDLETGDRILICSDGVHGVIRDEVIAAGLSLESLERGVELITDEVRRSGANDNATAVLISIDG</sequence>
<proteinExistence type="predicted"/>
<dbReference type="Gene3D" id="3.60.40.10">
    <property type="entry name" value="PPM-type phosphatase domain"/>
    <property type="match status" value="1"/>
</dbReference>
<evidence type="ECO:0000313" key="3">
    <source>
        <dbReference type="EMBL" id="MDG0867970.1"/>
    </source>
</evidence>
<evidence type="ECO:0000313" key="5">
    <source>
        <dbReference type="Proteomes" id="UP001219901"/>
    </source>
</evidence>
<organism evidence="4 5">
    <name type="scientific">Candidatus Lucifugimonas marina</name>
    <dbReference type="NCBI Taxonomy" id="3038979"/>
    <lineage>
        <taxon>Bacteria</taxon>
        <taxon>Bacillati</taxon>
        <taxon>Chloroflexota</taxon>
        <taxon>Dehalococcoidia</taxon>
        <taxon>SAR202 cluster</taxon>
        <taxon>Candidatus Lucifugimonadales</taxon>
        <taxon>Candidatus Lucifugimonadaceae</taxon>
        <taxon>Candidatus Lucifugimonas</taxon>
    </lineage>
</organism>
<evidence type="ECO:0000259" key="1">
    <source>
        <dbReference type="SMART" id="SM00331"/>
    </source>
</evidence>
<dbReference type="SUPFAM" id="SSF81606">
    <property type="entry name" value="PP2C-like"/>
    <property type="match status" value="1"/>
</dbReference>